<reference evidence="2 3" key="1">
    <citation type="journal article" date="2012" name="J. Bacteriol.">
        <title>Whole-Genome Sequence of Nocardiopsis alba Strain ATCC BAA-2165, Associated with Honeybees.</title>
        <authorList>
            <person name="Qiao J."/>
            <person name="Chen L."/>
            <person name="Li Y."/>
            <person name="Wang J."/>
            <person name="Zhang W."/>
            <person name="Chen S."/>
        </authorList>
    </citation>
    <scope>NUCLEOTIDE SEQUENCE [LARGE SCALE GENOMIC DNA]</scope>
    <source>
        <strain evidence="3">ATCC BAA-2165 / BE74</strain>
    </source>
</reference>
<dbReference type="Proteomes" id="UP000003779">
    <property type="component" value="Chromosome"/>
</dbReference>
<dbReference type="KEGG" id="nal:B005_1925"/>
<name>J7LC64_NOCAA</name>
<protein>
    <submittedName>
        <fullName evidence="2">Uncharacterized protein</fullName>
    </submittedName>
</protein>
<feature type="region of interest" description="Disordered" evidence="1">
    <location>
        <begin position="1"/>
        <end position="25"/>
    </location>
</feature>
<evidence type="ECO:0000313" key="3">
    <source>
        <dbReference type="Proteomes" id="UP000003779"/>
    </source>
</evidence>
<gene>
    <name evidence="2" type="ordered locus">B005_1925</name>
</gene>
<reference evidence="3" key="2">
    <citation type="submission" date="2012-08" db="EMBL/GenBank/DDBJ databases">
        <title>Whole-genome sequence of Nocardiopsis alba strain ATCC BAA-2165 associated with honeybees.</title>
        <authorList>
            <person name="Qiao J."/>
            <person name="Chen L."/>
            <person name="Li Y."/>
            <person name="Wang J."/>
            <person name="Zhang W."/>
            <person name="Chen S."/>
        </authorList>
    </citation>
    <scope>NUCLEOTIDE SEQUENCE [LARGE SCALE GENOMIC DNA]</scope>
    <source>
        <strain evidence="3">ATCC BAA-2165 / BE74</strain>
    </source>
</reference>
<dbReference type="EMBL" id="CP003788">
    <property type="protein sequence ID" value="AFR10286.1"/>
    <property type="molecule type" value="Genomic_DNA"/>
</dbReference>
<dbReference type="AlphaFoldDB" id="J7LC64"/>
<sequence length="41" mass="4673">MFSESPRDGEREPRVHRSEPGRELSTLLFLRRNGSGTARGM</sequence>
<dbReference type="HOGENOM" id="CLU_3273441_0_0_11"/>
<accession>J7LC64</accession>
<evidence type="ECO:0000256" key="1">
    <source>
        <dbReference type="SAM" id="MobiDB-lite"/>
    </source>
</evidence>
<organism evidence="2 3">
    <name type="scientific">Nocardiopsis alba (strain ATCC BAA-2165 / BE74)</name>
    <dbReference type="NCBI Taxonomy" id="1205910"/>
    <lineage>
        <taxon>Bacteria</taxon>
        <taxon>Bacillati</taxon>
        <taxon>Actinomycetota</taxon>
        <taxon>Actinomycetes</taxon>
        <taxon>Streptosporangiales</taxon>
        <taxon>Nocardiopsidaceae</taxon>
        <taxon>Nocardiopsis</taxon>
    </lineage>
</organism>
<proteinExistence type="predicted"/>
<feature type="compositionally biased region" description="Basic and acidic residues" evidence="1">
    <location>
        <begin position="1"/>
        <end position="22"/>
    </location>
</feature>
<evidence type="ECO:0000313" key="2">
    <source>
        <dbReference type="EMBL" id="AFR10286.1"/>
    </source>
</evidence>